<dbReference type="GO" id="GO:0071578">
    <property type="term" value="P:zinc ion import across plasma membrane"/>
    <property type="evidence" value="ECO:0007669"/>
    <property type="project" value="TreeGrafter"/>
</dbReference>
<dbReference type="AlphaFoldDB" id="A0A5J4N4M4"/>
<name>A0A5J4N4M4_9TREM</name>
<protein>
    <submittedName>
        <fullName evidence="6">Uncharacterized protein</fullName>
    </submittedName>
</protein>
<evidence type="ECO:0000256" key="1">
    <source>
        <dbReference type="ARBA" id="ARBA00004141"/>
    </source>
</evidence>
<accession>A0A5J4N4M4</accession>
<dbReference type="PANTHER" id="PTHR12191">
    <property type="entry name" value="SOLUTE CARRIER FAMILY 39"/>
    <property type="match status" value="1"/>
</dbReference>
<gene>
    <name evidence="6" type="ORF">DEA37_0007507</name>
</gene>
<evidence type="ECO:0000256" key="2">
    <source>
        <dbReference type="ARBA" id="ARBA00006939"/>
    </source>
</evidence>
<feature type="non-terminal residue" evidence="6">
    <location>
        <position position="212"/>
    </location>
</feature>
<keyword evidence="4" id="KW-1133">Transmembrane helix</keyword>
<evidence type="ECO:0000256" key="3">
    <source>
        <dbReference type="ARBA" id="ARBA00022692"/>
    </source>
</evidence>
<dbReference type="GO" id="GO:0005886">
    <property type="term" value="C:plasma membrane"/>
    <property type="evidence" value="ECO:0007669"/>
    <property type="project" value="TreeGrafter"/>
</dbReference>
<sequence>MEKDTSSAWCSRNLCIRLGRLDPVVWMIVIGDGVHNFMDGLSIGAGFVNDLRLGLSVALAVLCEELPHELGKFRRSSNPEVTSRVSLRSRICNVAVPCDSSTKSTGGADGDLDGDLHSPTTRVINVFAGLSQPIQTNQCSSVMEKDTSSAWCSRNLCIRLGRLDPVVWMIVIGDGVHNFMDGLSIGAGFVNDLRLGLSVALAVLCEELPHEL</sequence>
<dbReference type="PANTHER" id="PTHR12191:SF37">
    <property type="entry name" value="ZINC TRANSPORTER FOI"/>
    <property type="match status" value="1"/>
</dbReference>
<dbReference type="EMBL" id="QNGE01010567">
    <property type="protein sequence ID" value="KAA3670444.1"/>
    <property type="molecule type" value="Genomic_DNA"/>
</dbReference>
<dbReference type="InterPro" id="IPR050799">
    <property type="entry name" value="ZIP_Transporter"/>
</dbReference>
<dbReference type="Pfam" id="PF02535">
    <property type="entry name" value="Zip"/>
    <property type="match status" value="2"/>
</dbReference>
<comment type="caution">
    <text evidence="6">The sequence shown here is derived from an EMBL/GenBank/DDBJ whole genome shotgun (WGS) entry which is preliminary data.</text>
</comment>
<comment type="similarity">
    <text evidence="2">Belongs to the ZIP transporter (TC 2.A.5) family.</text>
</comment>
<evidence type="ECO:0000313" key="6">
    <source>
        <dbReference type="EMBL" id="KAA3670444.1"/>
    </source>
</evidence>
<comment type="subcellular location">
    <subcellularLocation>
        <location evidence="1">Membrane</location>
        <topology evidence="1">Multi-pass membrane protein</topology>
    </subcellularLocation>
</comment>
<reference evidence="6 7" key="1">
    <citation type="journal article" date="2019" name="Gigascience">
        <title>Whole-genome sequence of the oriental lung fluke Paragonimus westermani.</title>
        <authorList>
            <person name="Oey H."/>
            <person name="Zakrzewski M."/>
            <person name="Narain K."/>
            <person name="Devi K.R."/>
            <person name="Agatsuma T."/>
            <person name="Nawaratna S."/>
            <person name="Gobert G.N."/>
            <person name="Jones M.K."/>
            <person name="Ragan M.A."/>
            <person name="McManus D.P."/>
            <person name="Krause L."/>
        </authorList>
    </citation>
    <scope>NUCLEOTIDE SEQUENCE [LARGE SCALE GENOMIC DNA]</scope>
    <source>
        <strain evidence="6 7">IND2009</strain>
    </source>
</reference>
<evidence type="ECO:0000256" key="5">
    <source>
        <dbReference type="ARBA" id="ARBA00023136"/>
    </source>
</evidence>
<keyword evidence="3" id="KW-0812">Transmembrane</keyword>
<keyword evidence="5" id="KW-0472">Membrane</keyword>
<keyword evidence="7" id="KW-1185">Reference proteome</keyword>
<evidence type="ECO:0000256" key="4">
    <source>
        <dbReference type="ARBA" id="ARBA00022989"/>
    </source>
</evidence>
<proteinExistence type="inferred from homology"/>
<dbReference type="Proteomes" id="UP000324629">
    <property type="component" value="Unassembled WGS sequence"/>
</dbReference>
<dbReference type="GO" id="GO:0030003">
    <property type="term" value="P:intracellular monoatomic cation homeostasis"/>
    <property type="evidence" value="ECO:0007669"/>
    <property type="project" value="TreeGrafter"/>
</dbReference>
<dbReference type="InterPro" id="IPR003689">
    <property type="entry name" value="ZIP"/>
</dbReference>
<organism evidence="6 7">
    <name type="scientific">Paragonimus westermani</name>
    <dbReference type="NCBI Taxonomy" id="34504"/>
    <lineage>
        <taxon>Eukaryota</taxon>
        <taxon>Metazoa</taxon>
        <taxon>Spiralia</taxon>
        <taxon>Lophotrochozoa</taxon>
        <taxon>Platyhelminthes</taxon>
        <taxon>Trematoda</taxon>
        <taxon>Digenea</taxon>
        <taxon>Plagiorchiida</taxon>
        <taxon>Troglotremata</taxon>
        <taxon>Troglotrematidae</taxon>
        <taxon>Paragonimus</taxon>
    </lineage>
</organism>
<evidence type="ECO:0000313" key="7">
    <source>
        <dbReference type="Proteomes" id="UP000324629"/>
    </source>
</evidence>
<dbReference type="GO" id="GO:0140410">
    <property type="term" value="F:monoatomic cation:bicarbonate symporter activity"/>
    <property type="evidence" value="ECO:0007669"/>
    <property type="project" value="TreeGrafter"/>
</dbReference>
<dbReference type="GO" id="GO:0005385">
    <property type="term" value="F:zinc ion transmembrane transporter activity"/>
    <property type="evidence" value="ECO:0007669"/>
    <property type="project" value="TreeGrafter"/>
</dbReference>